<protein>
    <recommendedName>
        <fullName evidence="4">DUF1850 domain-containing protein</fullName>
    </recommendedName>
</protein>
<dbReference type="RefSeq" id="WP_076756679.1">
    <property type="nucleotide sequence ID" value="NZ_FTPL01000001.1"/>
</dbReference>
<evidence type="ECO:0000313" key="2">
    <source>
        <dbReference type="EMBL" id="SIT68592.1"/>
    </source>
</evidence>
<dbReference type="InterPro" id="IPR015001">
    <property type="entry name" value="DUF1850"/>
</dbReference>
<sequence>MRRALLAASGVLLFACLLFVPLAETFTFTETRADEPAVHYIRVDGNRNFVIRYTHSIHLSDVVETYAVTDDGKIRLARMEYEDLAIGLPGHAEEGETFSEKGGKYVLEYDDKVLDSFVLLIADIDADLEFRHGGRNYDLKEKLQRGKAYDFRIRKLSLFELMKGMNMNGG</sequence>
<dbReference type="PROSITE" id="PS51257">
    <property type="entry name" value="PROKAR_LIPOPROTEIN"/>
    <property type="match status" value="1"/>
</dbReference>
<keyword evidence="1" id="KW-0732">Signal</keyword>
<dbReference type="AlphaFoldDB" id="A0A1U7PJF1"/>
<organism evidence="2 3">
    <name type="scientific">Edaphobacillus lindanitolerans</name>
    <dbReference type="NCBI Taxonomy" id="550447"/>
    <lineage>
        <taxon>Bacteria</taxon>
        <taxon>Bacillati</taxon>
        <taxon>Bacillota</taxon>
        <taxon>Bacilli</taxon>
        <taxon>Bacillales</taxon>
        <taxon>Bacillaceae</taxon>
        <taxon>Edaphobacillus</taxon>
    </lineage>
</organism>
<feature type="signal peptide" evidence="1">
    <location>
        <begin position="1"/>
        <end position="23"/>
    </location>
</feature>
<gene>
    <name evidence="2" type="ORF">SAMN05428946_0386</name>
</gene>
<proteinExistence type="predicted"/>
<keyword evidence="3" id="KW-1185">Reference proteome</keyword>
<dbReference type="Proteomes" id="UP000187550">
    <property type="component" value="Unassembled WGS sequence"/>
</dbReference>
<dbReference type="EMBL" id="FTPL01000001">
    <property type="protein sequence ID" value="SIT68592.1"/>
    <property type="molecule type" value="Genomic_DNA"/>
</dbReference>
<reference evidence="3" key="1">
    <citation type="submission" date="2017-01" db="EMBL/GenBank/DDBJ databases">
        <authorList>
            <person name="Varghese N."/>
            <person name="Submissions S."/>
        </authorList>
    </citation>
    <scope>NUCLEOTIDE SEQUENCE [LARGE SCALE GENOMIC DNA]</scope>
    <source>
        <strain evidence="3">MNA4</strain>
    </source>
</reference>
<evidence type="ECO:0000256" key="1">
    <source>
        <dbReference type="SAM" id="SignalP"/>
    </source>
</evidence>
<dbReference type="STRING" id="550447.SAMN05428946_0386"/>
<dbReference type="OrthoDB" id="4304at2"/>
<accession>A0A1U7PJF1</accession>
<feature type="chain" id="PRO_5012594972" description="DUF1850 domain-containing protein" evidence="1">
    <location>
        <begin position="24"/>
        <end position="170"/>
    </location>
</feature>
<evidence type="ECO:0000313" key="3">
    <source>
        <dbReference type="Proteomes" id="UP000187550"/>
    </source>
</evidence>
<evidence type="ECO:0008006" key="4">
    <source>
        <dbReference type="Google" id="ProtNLM"/>
    </source>
</evidence>
<name>A0A1U7PJF1_9BACI</name>
<dbReference type="Pfam" id="PF08905">
    <property type="entry name" value="DUF1850"/>
    <property type="match status" value="1"/>
</dbReference>